<proteinExistence type="predicted"/>
<evidence type="ECO:0000256" key="1">
    <source>
        <dbReference type="SAM" id="SignalP"/>
    </source>
</evidence>
<sequence length="122" mass="13140">MKSSSPISAFVFLMLVGIANAFGPTVPATTTTMRSVLRPTTSQLQVSSVESTEVTDAMKLDLPKNALPFREDAQKVEELLNVEVVIGRFAMLAAVVFFAVEVTTDTSIPDQVQQFATVAMLS</sequence>
<name>A0A9N8I1A0_9STRA</name>
<dbReference type="Proteomes" id="UP001153069">
    <property type="component" value="Unassembled WGS sequence"/>
</dbReference>
<dbReference type="GO" id="GO:0030076">
    <property type="term" value="C:light-harvesting complex"/>
    <property type="evidence" value="ECO:0007669"/>
    <property type="project" value="UniProtKB-KW"/>
</dbReference>
<accession>A0A9N8I1A0</accession>
<dbReference type="GO" id="GO:0009507">
    <property type="term" value="C:chloroplast"/>
    <property type="evidence" value="ECO:0007669"/>
    <property type="project" value="UniProtKB-SubCell"/>
</dbReference>
<reference evidence="2" key="1">
    <citation type="submission" date="2020-06" db="EMBL/GenBank/DDBJ databases">
        <authorList>
            <consortium name="Plant Systems Biology data submission"/>
        </authorList>
    </citation>
    <scope>NUCLEOTIDE SEQUENCE</scope>
    <source>
        <strain evidence="2">D6</strain>
    </source>
</reference>
<keyword evidence="3" id="KW-1185">Reference proteome</keyword>
<dbReference type="EMBL" id="CAICTM010003295">
    <property type="protein sequence ID" value="CAB9531163.1"/>
    <property type="molecule type" value="Genomic_DNA"/>
</dbReference>
<dbReference type="Gene3D" id="1.10.3460.10">
    <property type="entry name" value="Chlorophyll a/b binding protein domain"/>
    <property type="match status" value="1"/>
</dbReference>
<keyword evidence="1" id="KW-0732">Signal</keyword>
<feature type="signal peptide" evidence="1">
    <location>
        <begin position="1"/>
        <end position="21"/>
    </location>
</feature>
<evidence type="ECO:0000313" key="2">
    <source>
        <dbReference type="EMBL" id="CAB9531163.1"/>
    </source>
</evidence>
<feature type="chain" id="PRO_5040154154" evidence="1">
    <location>
        <begin position="22"/>
        <end position="122"/>
    </location>
</feature>
<dbReference type="SUPFAM" id="SSF103511">
    <property type="entry name" value="Chlorophyll a-b binding protein"/>
    <property type="match status" value="1"/>
</dbReference>
<dbReference type="AlphaFoldDB" id="A0A9N8I1A0"/>
<comment type="caution">
    <text evidence="2">The sequence shown here is derived from an EMBL/GenBank/DDBJ whole genome shotgun (WGS) entry which is preliminary data.</text>
</comment>
<protein>
    <submittedName>
        <fullName evidence="2">Uncharacterized protein</fullName>
    </submittedName>
</protein>
<organism evidence="2 3">
    <name type="scientific">Seminavis robusta</name>
    <dbReference type="NCBI Taxonomy" id="568900"/>
    <lineage>
        <taxon>Eukaryota</taxon>
        <taxon>Sar</taxon>
        <taxon>Stramenopiles</taxon>
        <taxon>Ochrophyta</taxon>
        <taxon>Bacillariophyta</taxon>
        <taxon>Bacillariophyceae</taxon>
        <taxon>Bacillariophycidae</taxon>
        <taxon>Naviculales</taxon>
        <taxon>Naviculaceae</taxon>
        <taxon>Seminavis</taxon>
    </lineage>
</organism>
<gene>
    <name evidence="2" type="ORF">SEMRO_3297_G346340.1</name>
</gene>
<evidence type="ECO:0000313" key="3">
    <source>
        <dbReference type="Proteomes" id="UP001153069"/>
    </source>
</evidence>